<accession>A0A6C0TZB8</accession>
<protein>
    <submittedName>
        <fullName evidence="2">Uncharacterized protein</fullName>
    </submittedName>
</protein>
<sequence>MMDWNWFFGALAQSAAAIVGIFGAFIITKILTNQSAYSQKSNRAKELLAESRRIVDSANDLSIEWYLERRIADEVGDLNEILERDDSQAPEVYYDQLHFPYLLERKRALEIIANAKELRRRRIAHKEEKKRREAEERSKVGPFHQSLHLQPFPHVPDPMARITSAHVQNQTEREREAIDTVVRDARHQIRVVNDFLDSIRGNPESSPQITHTLLLVTVLFFAGVVYPLSFLPATPNGMIELSLSAFWPLLFSLKGALLAVVAAVFTAVLLMFFWLNISLRYSEELIEDLSQFTDLRRYSAYFEVMETNERAGAAAHNGQKIAAGDV</sequence>
<gene>
    <name evidence="2" type="ORF">G3T16_17730</name>
</gene>
<feature type="transmembrane region" description="Helical" evidence="1">
    <location>
        <begin position="209"/>
        <end position="229"/>
    </location>
</feature>
<dbReference type="AlphaFoldDB" id="A0A6C0TZB8"/>
<proteinExistence type="predicted"/>
<name>A0A6C0TZB8_9GAMM</name>
<dbReference type="Proteomes" id="UP000477680">
    <property type="component" value="Chromosome"/>
</dbReference>
<evidence type="ECO:0000313" key="3">
    <source>
        <dbReference type="Proteomes" id="UP000477680"/>
    </source>
</evidence>
<dbReference type="EMBL" id="CP048711">
    <property type="protein sequence ID" value="QIB64047.1"/>
    <property type="molecule type" value="Genomic_DNA"/>
</dbReference>
<organism evidence="2 3">
    <name type="scientific">Kineobactrum salinum</name>
    <dbReference type="NCBI Taxonomy" id="2708301"/>
    <lineage>
        <taxon>Bacteria</taxon>
        <taxon>Pseudomonadati</taxon>
        <taxon>Pseudomonadota</taxon>
        <taxon>Gammaproteobacteria</taxon>
        <taxon>Cellvibrionales</taxon>
        <taxon>Halieaceae</taxon>
        <taxon>Kineobactrum</taxon>
    </lineage>
</organism>
<reference evidence="2 3" key="1">
    <citation type="submission" date="2020-02" db="EMBL/GenBank/DDBJ databases">
        <title>Genome sequencing for Kineobactrum sp. M2.</title>
        <authorList>
            <person name="Park S.-J."/>
        </authorList>
    </citation>
    <scope>NUCLEOTIDE SEQUENCE [LARGE SCALE GENOMIC DNA]</scope>
    <source>
        <strain evidence="2 3">M2</strain>
    </source>
</reference>
<feature type="transmembrane region" description="Helical" evidence="1">
    <location>
        <begin position="249"/>
        <end position="275"/>
    </location>
</feature>
<feature type="transmembrane region" description="Helical" evidence="1">
    <location>
        <begin position="6"/>
        <end position="31"/>
    </location>
</feature>
<keyword evidence="3" id="KW-1185">Reference proteome</keyword>
<keyword evidence="1" id="KW-1133">Transmembrane helix</keyword>
<keyword evidence="1" id="KW-0812">Transmembrane</keyword>
<evidence type="ECO:0000256" key="1">
    <source>
        <dbReference type="SAM" id="Phobius"/>
    </source>
</evidence>
<evidence type="ECO:0000313" key="2">
    <source>
        <dbReference type="EMBL" id="QIB64047.1"/>
    </source>
</evidence>
<keyword evidence="1" id="KW-0472">Membrane</keyword>
<dbReference type="RefSeq" id="WP_163493299.1">
    <property type="nucleotide sequence ID" value="NZ_CP048711.1"/>
</dbReference>
<dbReference type="KEGG" id="kim:G3T16_17730"/>